<dbReference type="Proteomes" id="UP000016201">
    <property type="component" value="Unassembled WGS sequence"/>
</dbReference>
<name>R9AVF1_9GAMM</name>
<comment type="caution">
    <text evidence="1">The sequence shown here is derived from an EMBL/GenBank/DDBJ whole genome shotgun (WGS) entry which is preliminary data.</text>
</comment>
<keyword evidence="2" id="KW-1185">Reference proteome</keyword>
<reference evidence="1 2" key="1">
    <citation type="submission" date="2013-03" db="EMBL/GenBank/DDBJ databases">
        <title>The Genome Sequence of Acinetobacter tandoii CIP 107469.</title>
        <authorList>
            <consortium name="The Broad Institute Genome Sequencing Platform"/>
            <consortium name="The Broad Institute Genome Sequencing Center for Infectious Disease"/>
            <person name="Cerqueira G."/>
            <person name="Feldgarden M."/>
            <person name="Courvalin P."/>
            <person name="Perichon B."/>
            <person name="Grillot-Courvalin C."/>
            <person name="Clermont D."/>
            <person name="Rocha E."/>
            <person name="Yoon E.-J."/>
            <person name="Nemec A."/>
            <person name="Walker B."/>
            <person name="Young S.K."/>
            <person name="Zeng Q."/>
            <person name="Gargeya S."/>
            <person name="Fitzgerald M."/>
            <person name="Haas B."/>
            <person name="Abouelleil A."/>
            <person name="Alvarado L."/>
            <person name="Arachchi H.M."/>
            <person name="Berlin A.M."/>
            <person name="Chapman S.B."/>
            <person name="Dewar J."/>
            <person name="Goldberg J."/>
            <person name="Griggs A."/>
            <person name="Gujja S."/>
            <person name="Hansen M."/>
            <person name="Howarth C."/>
            <person name="Imamovic A."/>
            <person name="Larimer J."/>
            <person name="McCowan C."/>
            <person name="Murphy C."/>
            <person name="Neiman D."/>
            <person name="Pearson M."/>
            <person name="Priest M."/>
            <person name="Roberts A."/>
            <person name="Saif S."/>
            <person name="Shea T."/>
            <person name="Sisk P."/>
            <person name="Sykes S."/>
            <person name="Wortman J."/>
            <person name="Nusbaum C."/>
            <person name="Birren B."/>
        </authorList>
    </citation>
    <scope>NUCLEOTIDE SEQUENCE [LARGE SCALE GENOMIC DNA]</scope>
    <source>
        <strain evidence="1 2">CIP 107469</strain>
    </source>
</reference>
<evidence type="ECO:0000313" key="2">
    <source>
        <dbReference type="Proteomes" id="UP000016201"/>
    </source>
</evidence>
<organism evidence="1 2">
    <name type="scientific">Acinetobacter tandoii DSM 14970 = CIP 107469</name>
    <dbReference type="NCBI Taxonomy" id="1120927"/>
    <lineage>
        <taxon>Bacteria</taxon>
        <taxon>Pseudomonadati</taxon>
        <taxon>Pseudomonadota</taxon>
        <taxon>Gammaproteobacteria</taxon>
        <taxon>Moraxellales</taxon>
        <taxon>Moraxellaceae</taxon>
        <taxon>Acinetobacter</taxon>
    </lineage>
</organism>
<dbReference type="AlphaFoldDB" id="R9AVF1"/>
<evidence type="ECO:0000313" key="1">
    <source>
        <dbReference type="EMBL" id="EOR06020.1"/>
    </source>
</evidence>
<protein>
    <submittedName>
        <fullName evidence="1">Uncharacterized protein</fullName>
    </submittedName>
</protein>
<accession>R9AVF1</accession>
<dbReference type="EMBL" id="AQFM01000040">
    <property type="protein sequence ID" value="EOR06020.1"/>
    <property type="molecule type" value="Genomic_DNA"/>
</dbReference>
<sequence>MVITKDFSAETLREAMQLMDEFFIENPYYRLLHHEIVEDRTVRVEYTVLQ</sequence>
<gene>
    <name evidence="1" type="ORF">I593_02838</name>
</gene>
<proteinExistence type="predicted"/>